<feature type="domain" description="Peptidase S1" evidence="9">
    <location>
        <begin position="1"/>
        <end position="136"/>
    </location>
</feature>
<dbReference type="SUPFAM" id="SSF50494">
    <property type="entry name" value="Trypsin-like serine proteases"/>
    <property type="match status" value="2"/>
</dbReference>
<evidence type="ECO:0000256" key="3">
    <source>
        <dbReference type="ARBA" id="ARBA00022801"/>
    </source>
</evidence>
<evidence type="ECO:0000313" key="11">
    <source>
        <dbReference type="Proteomes" id="UP000008711"/>
    </source>
</evidence>
<proteinExistence type="inferred from homology"/>
<sequence length="275" mass="30787">MFIIADRNQPICILLNEQLKPQMDNITQFTAVGWGSTGYKKGSDELQMRQIHRKEQDTCFNNFWIELLDSQICAGTSGDSDSIGDSGGPLYTHWLYGPIYRATQLGIKSGGEKNCWGTGIYTDVMGHIDMIERIVLDNADIEVVLPTFESIRPICLPSPSNEAAQKKFQRWAADPSQKIITVGRGIRTHVAVRLWQNYQEIGERQLCVERPAHHILRLGSGSPLVSHLPHGNREAFSLVGLASFGRRQDFAPDVYTNALGYLKWIGDSVTLKTIL</sequence>
<dbReference type="OrthoDB" id="547031at2759"/>
<dbReference type="EMBL" id="CH954179">
    <property type="protein sequence ID" value="KQS62529.1"/>
    <property type="molecule type" value="Genomic_DNA"/>
</dbReference>
<dbReference type="Pfam" id="PF00089">
    <property type="entry name" value="Trypsin"/>
    <property type="match status" value="1"/>
</dbReference>
<comment type="similarity">
    <text evidence="8">Belongs to the peptidase S1 family. CLIP subfamily.</text>
</comment>
<organism evidence="10 11">
    <name type="scientific">Drosophila erecta</name>
    <name type="common">Fruit fly</name>
    <dbReference type="NCBI Taxonomy" id="7220"/>
    <lineage>
        <taxon>Eukaryota</taxon>
        <taxon>Metazoa</taxon>
        <taxon>Ecdysozoa</taxon>
        <taxon>Arthropoda</taxon>
        <taxon>Hexapoda</taxon>
        <taxon>Insecta</taxon>
        <taxon>Pterygota</taxon>
        <taxon>Neoptera</taxon>
        <taxon>Endopterygota</taxon>
        <taxon>Diptera</taxon>
        <taxon>Brachycera</taxon>
        <taxon>Muscomorpha</taxon>
        <taxon>Ephydroidea</taxon>
        <taxon>Drosophilidae</taxon>
        <taxon>Drosophila</taxon>
        <taxon>Sophophora</taxon>
    </lineage>
</organism>
<dbReference type="Gene3D" id="2.40.10.10">
    <property type="entry name" value="Trypsin-like serine proteases"/>
    <property type="match status" value="2"/>
</dbReference>
<evidence type="ECO:0000256" key="2">
    <source>
        <dbReference type="ARBA" id="ARBA00022723"/>
    </source>
</evidence>
<evidence type="ECO:0000256" key="7">
    <source>
        <dbReference type="ARBA" id="ARBA00023157"/>
    </source>
</evidence>
<dbReference type="AlphaFoldDB" id="A0A0Q5VMH0"/>
<accession>A0A0Q5VMH0</accession>
<dbReference type="PANTHER" id="PTHR24256">
    <property type="entry name" value="TRYPTASE-RELATED"/>
    <property type="match status" value="1"/>
</dbReference>
<evidence type="ECO:0000256" key="8">
    <source>
        <dbReference type="ARBA" id="ARBA00024195"/>
    </source>
</evidence>
<keyword evidence="11" id="KW-1185">Reference proteome</keyword>
<evidence type="ECO:0000259" key="9">
    <source>
        <dbReference type="PROSITE" id="PS50240"/>
    </source>
</evidence>
<dbReference type="Proteomes" id="UP000008711">
    <property type="component" value="Unassembled WGS sequence"/>
</dbReference>
<dbReference type="FunFam" id="2.40.10.10:FF:000078">
    <property type="entry name" value="Serine protease H137"/>
    <property type="match status" value="1"/>
</dbReference>
<evidence type="ECO:0000256" key="1">
    <source>
        <dbReference type="ARBA" id="ARBA00022670"/>
    </source>
</evidence>
<dbReference type="InterPro" id="IPR051487">
    <property type="entry name" value="Ser/Thr_Proteases_Immune/Dev"/>
</dbReference>
<dbReference type="GO" id="GO:0006508">
    <property type="term" value="P:proteolysis"/>
    <property type="evidence" value="ECO:0007669"/>
    <property type="project" value="UniProtKB-KW"/>
</dbReference>
<dbReference type="PROSITE" id="PS50240">
    <property type="entry name" value="TRYPSIN_DOM"/>
    <property type="match status" value="1"/>
</dbReference>
<keyword evidence="5" id="KW-0106">Calcium</keyword>
<reference evidence="10 11" key="1">
    <citation type="journal article" date="2007" name="Nature">
        <title>Evolution of genes and genomes on the Drosophila phylogeny.</title>
        <authorList>
            <consortium name="Drosophila 12 Genomes Consortium"/>
            <person name="Clark A.G."/>
            <person name="Eisen M.B."/>
            <person name="Smith D.R."/>
            <person name="Bergman C.M."/>
            <person name="Oliver B."/>
            <person name="Markow T.A."/>
            <person name="Kaufman T.C."/>
            <person name="Kellis M."/>
            <person name="Gelbart W."/>
            <person name="Iyer V.N."/>
            <person name="Pollard D.A."/>
            <person name="Sackton T.B."/>
            <person name="Larracuente A.M."/>
            <person name="Singh N.D."/>
            <person name="Abad J.P."/>
            <person name="Abt D.N."/>
            <person name="Adryan B."/>
            <person name="Aguade M."/>
            <person name="Akashi H."/>
            <person name="Anderson W.W."/>
            <person name="Aquadro C.F."/>
            <person name="Ardell D.H."/>
            <person name="Arguello R."/>
            <person name="Artieri C.G."/>
            <person name="Barbash D.A."/>
            <person name="Barker D."/>
            <person name="Barsanti P."/>
            <person name="Batterham P."/>
            <person name="Batzoglou S."/>
            <person name="Begun D."/>
            <person name="Bhutkar A."/>
            <person name="Blanco E."/>
            <person name="Bosak S.A."/>
            <person name="Bradley R.K."/>
            <person name="Brand A.D."/>
            <person name="Brent M.R."/>
            <person name="Brooks A.N."/>
            <person name="Brown R.H."/>
            <person name="Butlin R.K."/>
            <person name="Caggese C."/>
            <person name="Calvi B.R."/>
            <person name="Bernardo de Carvalho A."/>
            <person name="Caspi A."/>
            <person name="Castrezana S."/>
            <person name="Celniker S.E."/>
            <person name="Chang J.L."/>
            <person name="Chapple C."/>
            <person name="Chatterji S."/>
            <person name="Chinwalla A."/>
            <person name="Civetta A."/>
            <person name="Clifton S.W."/>
            <person name="Comeron J.M."/>
            <person name="Costello J.C."/>
            <person name="Coyne J.A."/>
            <person name="Daub J."/>
            <person name="David R.G."/>
            <person name="Delcher A.L."/>
            <person name="Delehaunty K."/>
            <person name="Do C.B."/>
            <person name="Ebling H."/>
            <person name="Edwards K."/>
            <person name="Eickbush T."/>
            <person name="Evans J.D."/>
            <person name="Filipski A."/>
            <person name="Findeiss S."/>
            <person name="Freyhult E."/>
            <person name="Fulton L."/>
            <person name="Fulton R."/>
            <person name="Garcia A.C."/>
            <person name="Gardiner A."/>
            <person name="Garfield D.A."/>
            <person name="Garvin B.E."/>
            <person name="Gibson G."/>
            <person name="Gilbert D."/>
            <person name="Gnerre S."/>
            <person name="Godfrey J."/>
            <person name="Good R."/>
            <person name="Gotea V."/>
            <person name="Gravely B."/>
            <person name="Greenberg A.J."/>
            <person name="Griffiths-Jones S."/>
            <person name="Gross S."/>
            <person name="Guigo R."/>
            <person name="Gustafson E.A."/>
            <person name="Haerty W."/>
            <person name="Hahn M.W."/>
            <person name="Halligan D.L."/>
            <person name="Halpern A.L."/>
            <person name="Halter G.M."/>
            <person name="Han M.V."/>
            <person name="Heger A."/>
            <person name="Hillier L."/>
            <person name="Hinrichs A.S."/>
            <person name="Holmes I."/>
            <person name="Hoskins R.A."/>
            <person name="Hubisz M.J."/>
            <person name="Hultmark D."/>
            <person name="Huntley M.A."/>
            <person name="Jaffe D.B."/>
            <person name="Jagadeeshan S."/>
            <person name="Jeck W.R."/>
            <person name="Johnson J."/>
            <person name="Jones C.D."/>
            <person name="Jordan W.C."/>
            <person name="Karpen G.H."/>
            <person name="Kataoka E."/>
            <person name="Keightley P.D."/>
            <person name="Kheradpour P."/>
            <person name="Kirkness E.F."/>
            <person name="Koerich L.B."/>
            <person name="Kristiansen K."/>
            <person name="Kudrna D."/>
            <person name="Kulathinal R.J."/>
            <person name="Kumar S."/>
            <person name="Kwok R."/>
            <person name="Lander E."/>
            <person name="Langley C.H."/>
            <person name="Lapoint R."/>
            <person name="Lazzaro B.P."/>
            <person name="Lee S.J."/>
            <person name="Levesque L."/>
            <person name="Li R."/>
            <person name="Lin C.F."/>
            <person name="Lin M.F."/>
            <person name="Lindblad-Toh K."/>
            <person name="Llopart A."/>
            <person name="Long M."/>
            <person name="Low L."/>
            <person name="Lozovsky E."/>
            <person name="Lu J."/>
            <person name="Luo M."/>
            <person name="Machado C.A."/>
            <person name="Makalowski W."/>
            <person name="Marzo M."/>
            <person name="Matsuda M."/>
            <person name="Matzkin L."/>
            <person name="McAllister B."/>
            <person name="McBride C.S."/>
            <person name="McKernan B."/>
            <person name="McKernan K."/>
            <person name="Mendez-Lago M."/>
            <person name="Minx P."/>
            <person name="Mollenhauer M.U."/>
            <person name="Montooth K."/>
            <person name="Mount S.M."/>
            <person name="Mu X."/>
            <person name="Myers E."/>
            <person name="Negre B."/>
            <person name="Newfeld S."/>
            <person name="Nielsen R."/>
            <person name="Noor M.A."/>
            <person name="O'Grady P."/>
            <person name="Pachter L."/>
            <person name="Papaceit M."/>
            <person name="Parisi M.J."/>
            <person name="Parisi M."/>
            <person name="Parts L."/>
            <person name="Pedersen J.S."/>
            <person name="Pesole G."/>
            <person name="Phillippy A.M."/>
            <person name="Ponting C.P."/>
            <person name="Pop M."/>
            <person name="Porcelli D."/>
            <person name="Powell J.R."/>
            <person name="Prohaska S."/>
            <person name="Pruitt K."/>
            <person name="Puig M."/>
            <person name="Quesneville H."/>
            <person name="Ram K.R."/>
            <person name="Rand D."/>
            <person name="Rasmussen M.D."/>
            <person name="Reed L.K."/>
            <person name="Reenan R."/>
            <person name="Reily A."/>
            <person name="Remington K.A."/>
            <person name="Rieger T.T."/>
            <person name="Ritchie M.G."/>
            <person name="Robin C."/>
            <person name="Rogers Y.H."/>
            <person name="Rohde C."/>
            <person name="Rozas J."/>
            <person name="Rubenfield M.J."/>
            <person name="Ruiz A."/>
            <person name="Russo S."/>
            <person name="Salzberg S.L."/>
            <person name="Sanchez-Gracia A."/>
            <person name="Saranga D.J."/>
            <person name="Sato H."/>
            <person name="Schaeffer S.W."/>
            <person name="Schatz M.C."/>
            <person name="Schlenke T."/>
            <person name="Schwartz R."/>
            <person name="Segarra C."/>
            <person name="Singh R.S."/>
            <person name="Sirot L."/>
            <person name="Sirota M."/>
            <person name="Sisneros N.B."/>
            <person name="Smith C.D."/>
            <person name="Smith T.F."/>
            <person name="Spieth J."/>
            <person name="Stage D.E."/>
            <person name="Stark A."/>
            <person name="Stephan W."/>
            <person name="Strausberg R.L."/>
            <person name="Strempel S."/>
            <person name="Sturgill D."/>
            <person name="Sutton G."/>
            <person name="Sutton G.G."/>
            <person name="Tao W."/>
            <person name="Teichmann S."/>
            <person name="Tobari Y.N."/>
            <person name="Tomimura Y."/>
            <person name="Tsolas J.M."/>
            <person name="Valente V.L."/>
            <person name="Venter E."/>
            <person name="Venter J.C."/>
            <person name="Vicario S."/>
            <person name="Vieira F.G."/>
            <person name="Vilella A.J."/>
            <person name="Villasante A."/>
            <person name="Walenz B."/>
            <person name="Wang J."/>
            <person name="Wasserman M."/>
            <person name="Watts T."/>
            <person name="Wilson D."/>
            <person name="Wilson R.K."/>
            <person name="Wing R.A."/>
            <person name="Wolfner M.F."/>
            <person name="Wong A."/>
            <person name="Wong G.K."/>
            <person name="Wu C.I."/>
            <person name="Wu G."/>
            <person name="Yamamoto D."/>
            <person name="Yang H.P."/>
            <person name="Yang S.P."/>
            <person name="Yorke J.A."/>
            <person name="Yoshida K."/>
            <person name="Zdobnov E."/>
            <person name="Zhang P."/>
            <person name="Zhang Y."/>
            <person name="Zimin A.V."/>
            <person name="Baldwin J."/>
            <person name="Abdouelleil A."/>
            <person name="Abdulkadir J."/>
            <person name="Abebe A."/>
            <person name="Abera B."/>
            <person name="Abreu J."/>
            <person name="Acer S.C."/>
            <person name="Aftuck L."/>
            <person name="Alexander A."/>
            <person name="An P."/>
            <person name="Anderson E."/>
            <person name="Anderson S."/>
            <person name="Arachi H."/>
            <person name="Azer M."/>
            <person name="Bachantsang P."/>
            <person name="Barry A."/>
            <person name="Bayul T."/>
            <person name="Berlin A."/>
            <person name="Bessette D."/>
            <person name="Bloom T."/>
            <person name="Blye J."/>
            <person name="Boguslavskiy L."/>
            <person name="Bonnet C."/>
            <person name="Boukhgalter B."/>
            <person name="Bourzgui I."/>
            <person name="Brown A."/>
            <person name="Cahill P."/>
            <person name="Channer S."/>
            <person name="Cheshatsang Y."/>
            <person name="Chuda L."/>
            <person name="Citroen M."/>
            <person name="Collymore A."/>
            <person name="Cooke P."/>
            <person name="Costello M."/>
            <person name="D'Aco K."/>
            <person name="Daza R."/>
            <person name="De Haan G."/>
            <person name="DeGray S."/>
            <person name="DeMaso C."/>
            <person name="Dhargay N."/>
            <person name="Dooley K."/>
            <person name="Dooley E."/>
            <person name="Doricent M."/>
            <person name="Dorje P."/>
            <person name="Dorjee K."/>
            <person name="Dupes A."/>
            <person name="Elong R."/>
            <person name="Falk J."/>
            <person name="Farina A."/>
            <person name="Faro S."/>
            <person name="Ferguson D."/>
            <person name="Fisher S."/>
            <person name="Foley C.D."/>
            <person name="Franke A."/>
            <person name="Friedrich D."/>
            <person name="Gadbois L."/>
            <person name="Gearin G."/>
            <person name="Gearin C.R."/>
            <person name="Giannoukos G."/>
            <person name="Goode T."/>
            <person name="Graham J."/>
            <person name="Grandbois E."/>
            <person name="Grewal S."/>
            <person name="Gyaltsen K."/>
            <person name="Hafez N."/>
            <person name="Hagos B."/>
            <person name="Hall J."/>
            <person name="Henson C."/>
            <person name="Hollinger A."/>
            <person name="Honan T."/>
            <person name="Huard M.D."/>
            <person name="Hughes L."/>
            <person name="Hurhula B."/>
            <person name="Husby M.E."/>
            <person name="Kamat A."/>
            <person name="Kanga B."/>
            <person name="Kashin S."/>
            <person name="Khazanovich D."/>
            <person name="Kisner P."/>
            <person name="Lance K."/>
            <person name="Lara M."/>
            <person name="Lee W."/>
            <person name="Lennon N."/>
            <person name="Letendre F."/>
            <person name="LeVine R."/>
            <person name="Lipovsky A."/>
            <person name="Liu X."/>
            <person name="Liu J."/>
            <person name="Liu S."/>
            <person name="Lokyitsang T."/>
            <person name="Lokyitsang Y."/>
            <person name="Lubonja R."/>
            <person name="Lui A."/>
            <person name="MacDonald P."/>
            <person name="Magnisalis V."/>
            <person name="Maru K."/>
            <person name="Matthews C."/>
            <person name="McCusker W."/>
            <person name="McDonough S."/>
            <person name="Mehta T."/>
            <person name="Meldrim J."/>
            <person name="Meneus L."/>
            <person name="Mihai O."/>
            <person name="Mihalev A."/>
            <person name="Mihova T."/>
            <person name="Mittelman R."/>
            <person name="Mlenga V."/>
            <person name="Montmayeur A."/>
            <person name="Mulrain L."/>
            <person name="Navidi A."/>
            <person name="Naylor J."/>
            <person name="Negash T."/>
            <person name="Nguyen T."/>
            <person name="Nguyen N."/>
            <person name="Nicol R."/>
            <person name="Norbu C."/>
            <person name="Norbu N."/>
            <person name="Novod N."/>
            <person name="O'Neill B."/>
            <person name="Osman S."/>
            <person name="Markiewicz E."/>
            <person name="Oyono O.L."/>
            <person name="Patti C."/>
            <person name="Phunkhang P."/>
            <person name="Pierre F."/>
            <person name="Priest M."/>
            <person name="Raghuraman S."/>
            <person name="Rege F."/>
            <person name="Reyes R."/>
            <person name="Rise C."/>
            <person name="Rogov P."/>
            <person name="Ross K."/>
            <person name="Ryan E."/>
            <person name="Settipalli S."/>
            <person name="Shea T."/>
            <person name="Sherpa N."/>
            <person name="Shi L."/>
            <person name="Shih D."/>
            <person name="Sparrow T."/>
            <person name="Spaulding J."/>
            <person name="Stalker J."/>
            <person name="Stange-Thomann N."/>
            <person name="Stavropoulos S."/>
            <person name="Stone C."/>
            <person name="Strader C."/>
            <person name="Tesfaye S."/>
            <person name="Thomson T."/>
            <person name="Thoulutsang Y."/>
            <person name="Thoulutsang D."/>
            <person name="Topham K."/>
            <person name="Topping I."/>
            <person name="Tsamla T."/>
            <person name="Vassiliev H."/>
            <person name="Vo A."/>
            <person name="Wangchuk T."/>
            <person name="Wangdi T."/>
            <person name="Weiand M."/>
            <person name="Wilkinson J."/>
            <person name="Wilson A."/>
            <person name="Yadav S."/>
            <person name="Young G."/>
            <person name="Yu Q."/>
            <person name="Zembek L."/>
            <person name="Zhong D."/>
            <person name="Zimmer A."/>
            <person name="Zwirko Z."/>
            <person name="Jaffe D.B."/>
            <person name="Alvarez P."/>
            <person name="Brockman W."/>
            <person name="Butler J."/>
            <person name="Chin C."/>
            <person name="Gnerre S."/>
            <person name="Grabherr M."/>
            <person name="Kleber M."/>
            <person name="Mauceli E."/>
            <person name="MacCallum I."/>
        </authorList>
    </citation>
    <scope>NUCLEOTIDE SEQUENCE [LARGE SCALE GENOMIC DNA]</scope>
    <source>
        <strain evidence="10 11">TSC#14021-0224.01</strain>
    </source>
</reference>
<dbReference type="InterPro" id="IPR001254">
    <property type="entry name" value="Trypsin_dom"/>
</dbReference>
<dbReference type="InterPro" id="IPR009003">
    <property type="entry name" value="Peptidase_S1_PA"/>
</dbReference>
<evidence type="ECO:0000256" key="4">
    <source>
        <dbReference type="ARBA" id="ARBA00022825"/>
    </source>
</evidence>
<evidence type="ECO:0000256" key="5">
    <source>
        <dbReference type="ARBA" id="ARBA00022837"/>
    </source>
</evidence>
<keyword evidence="6" id="KW-0865">Zymogen</keyword>
<dbReference type="InterPro" id="IPR043504">
    <property type="entry name" value="Peptidase_S1_PA_chymotrypsin"/>
</dbReference>
<keyword evidence="1" id="KW-0645">Protease</keyword>
<name>A0A0Q5VMH0_DROER</name>
<dbReference type="GO" id="GO:0046872">
    <property type="term" value="F:metal ion binding"/>
    <property type="evidence" value="ECO:0007669"/>
    <property type="project" value="UniProtKB-KW"/>
</dbReference>
<keyword evidence="3" id="KW-0378">Hydrolase</keyword>
<keyword evidence="4" id="KW-0720">Serine protease</keyword>
<protein>
    <recommendedName>
        <fullName evidence="9">Peptidase S1 domain-containing protein</fullName>
    </recommendedName>
</protein>
<reference evidence="10 11" key="2">
    <citation type="journal article" date="2008" name="Bioinformatics">
        <title>Assembly reconciliation.</title>
        <authorList>
            <person name="Zimin A.V."/>
            <person name="Smith D.R."/>
            <person name="Sutton G."/>
            <person name="Yorke J.A."/>
        </authorList>
    </citation>
    <scope>NUCLEOTIDE SEQUENCE [LARGE SCALE GENOMIC DNA]</scope>
    <source>
        <strain evidence="10 11">TSC#14021-0224.01</strain>
    </source>
</reference>
<keyword evidence="2" id="KW-0479">Metal-binding</keyword>
<dbReference type="GO" id="GO:0004252">
    <property type="term" value="F:serine-type endopeptidase activity"/>
    <property type="evidence" value="ECO:0007669"/>
    <property type="project" value="InterPro"/>
</dbReference>
<gene>
    <name evidence="10" type="primary">Dere\GG26424</name>
    <name evidence="10" type="synonym">GG26424</name>
    <name evidence="10" type="ORF">Dere_GG26424</name>
</gene>
<keyword evidence="7" id="KW-1015">Disulfide bond</keyword>
<evidence type="ECO:0000313" key="10">
    <source>
        <dbReference type="EMBL" id="KQS62529.1"/>
    </source>
</evidence>
<evidence type="ECO:0000256" key="6">
    <source>
        <dbReference type="ARBA" id="ARBA00023145"/>
    </source>
</evidence>